<dbReference type="EMBL" id="AEUW02000001">
    <property type="protein sequence ID" value="EHJ51799.1"/>
    <property type="molecule type" value="Genomic_DNA"/>
</dbReference>
<reference evidence="1 2" key="1">
    <citation type="journal article" date="2014" name="Int. J. Syst. Evol. Microbiol.">
        <title>Phylogenomics and the dynamic genome evolution of the genus Streptococcus.</title>
        <authorList>
            <consortium name="The Broad Institute Genome Sequencing Platform"/>
            <person name="Richards V.P."/>
            <person name="Palmer S.R."/>
            <person name="Pavinski Bitar P.D."/>
            <person name="Qin X."/>
            <person name="Weinstock G.M."/>
            <person name="Highlander S.K."/>
            <person name="Town C.D."/>
            <person name="Burne R.A."/>
            <person name="Stanhope M.J."/>
        </authorList>
    </citation>
    <scope>NUCLEOTIDE SEQUENCE [LARGE SCALE GENOMIC DNA]</scope>
    <source>
        <strain evidence="1 2">NCTC 11558</strain>
    </source>
</reference>
<keyword evidence="2" id="KW-1185">Reference proteome</keyword>
<evidence type="ECO:0000313" key="2">
    <source>
        <dbReference type="Proteomes" id="UP000003573"/>
    </source>
</evidence>
<sequence length="98" mass="10570">MEALERLLQEVTEAQLELKKMQERIVLRALAAAASEQLAEQGEELRDSLDSLGQTAKSQLAAKVISGIEGIFEGKAADSAKSQLSHLPAPVFDNPIRA</sequence>
<gene>
    <name evidence="1" type="ORF">STRMA_0361</name>
</gene>
<accession>G5JYU7</accession>
<organism evidence="1 2">
    <name type="scientific">Streptococcus macacae NCTC 11558</name>
    <dbReference type="NCBI Taxonomy" id="764298"/>
    <lineage>
        <taxon>Bacteria</taxon>
        <taxon>Bacillati</taxon>
        <taxon>Bacillota</taxon>
        <taxon>Bacilli</taxon>
        <taxon>Lactobacillales</taxon>
        <taxon>Streptococcaceae</taxon>
        <taxon>Streptococcus</taxon>
    </lineage>
</organism>
<protein>
    <submittedName>
        <fullName evidence="1">Uncharacterized protein</fullName>
    </submittedName>
</protein>
<dbReference type="Proteomes" id="UP000003573">
    <property type="component" value="Unassembled WGS sequence"/>
</dbReference>
<comment type="caution">
    <text evidence="1">The sequence shown here is derived from an EMBL/GenBank/DDBJ whole genome shotgun (WGS) entry which is preliminary data.</text>
</comment>
<name>G5JYU7_9STRE</name>
<evidence type="ECO:0000313" key="1">
    <source>
        <dbReference type="EMBL" id="EHJ51799.1"/>
    </source>
</evidence>
<dbReference type="AlphaFoldDB" id="G5JYU7"/>
<dbReference type="RefSeq" id="WP_003079040.1">
    <property type="nucleotide sequence ID" value="NZ_AEUW02000001.1"/>
</dbReference>
<dbReference type="STRING" id="764298.STRMA_0361"/>
<proteinExistence type="predicted"/>